<evidence type="ECO:0000259" key="2">
    <source>
        <dbReference type="PROSITE" id="PS50943"/>
    </source>
</evidence>
<gene>
    <name evidence="3" type="ORF">DXC40_14375</name>
</gene>
<sequence length="111" mass="12617">MRGSFVWETEFSDRLCKLRTQKKVSARDMSLSLGQSPGYINRIENRKALPSMSSFFAICEFLGVTPAEFFNDALDAPVLLREAIAELRRLPGDELAHVTALLRDLNRNRQT</sequence>
<dbReference type="InterPro" id="IPR001387">
    <property type="entry name" value="Cro/C1-type_HTH"/>
</dbReference>
<dbReference type="Gene3D" id="1.10.260.40">
    <property type="entry name" value="lambda repressor-like DNA-binding domains"/>
    <property type="match status" value="1"/>
</dbReference>
<accession>A0A3E3IGC2</accession>
<organism evidence="3 4">
    <name type="scientific">Anaerotruncus colihominis</name>
    <dbReference type="NCBI Taxonomy" id="169435"/>
    <lineage>
        <taxon>Bacteria</taxon>
        <taxon>Bacillati</taxon>
        <taxon>Bacillota</taxon>
        <taxon>Clostridia</taxon>
        <taxon>Eubacteriales</taxon>
        <taxon>Oscillospiraceae</taxon>
        <taxon>Anaerotruncus</taxon>
    </lineage>
</organism>
<dbReference type="AlphaFoldDB" id="A0A3E3IGC2"/>
<reference evidence="3 4" key="1">
    <citation type="submission" date="2018-08" db="EMBL/GenBank/DDBJ databases">
        <title>A genome reference for cultivated species of the human gut microbiota.</title>
        <authorList>
            <person name="Zou Y."/>
            <person name="Xue W."/>
            <person name="Luo G."/>
        </authorList>
    </citation>
    <scope>NUCLEOTIDE SEQUENCE [LARGE SCALE GENOMIC DNA]</scope>
    <source>
        <strain evidence="3 4">TF05-12AC</strain>
    </source>
</reference>
<name>A0A3E3IGC2_9FIRM</name>
<protein>
    <submittedName>
        <fullName evidence="3">XRE family transcriptional regulator</fullName>
    </submittedName>
</protein>
<proteinExistence type="predicted"/>
<dbReference type="OrthoDB" id="2187867at2"/>
<dbReference type="Pfam" id="PF01381">
    <property type="entry name" value="HTH_3"/>
    <property type="match status" value="1"/>
</dbReference>
<dbReference type="CDD" id="cd00093">
    <property type="entry name" value="HTH_XRE"/>
    <property type="match status" value="1"/>
</dbReference>
<dbReference type="GO" id="GO:0005829">
    <property type="term" value="C:cytosol"/>
    <property type="evidence" value="ECO:0007669"/>
    <property type="project" value="TreeGrafter"/>
</dbReference>
<evidence type="ECO:0000256" key="1">
    <source>
        <dbReference type="ARBA" id="ARBA00023125"/>
    </source>
</evidence>
<dbReference type="PANTHER" id="PTHR46797">
    <property type="entry name" value="HTH-TYPE TRANSCRIPTIONAL REGULATOR"/>
    <property type="match status" value="1"/>
</dbReference>
<dbReference type="PROSITE" id="PS50943">
    <property type="entry name" value="HTH_CROC1"/>
    <property type="match status" value="1"/>
</dbReference>
<dbReference type="InterPro" id="IPR010982">
    <property type="entry name" value="Lambda_DNA-bd_dom_sf"/>
</dbReference>
<evidence type="ECO:0000313" key="3">
    <source>
        <dbReference type="EMBL" id="RGE66106.1"/>
    </source>
</evidence>
<dbReference type="EMBL" id="QVME01000009">
    <property type="protein sequence ID" value="RGE66106.1"/>
    <property type="molecule type" value="Genomic_DNA"/>
</dbReference>
<dbReference type="InterPro" id="IPR050807">
    <property type="entry name" value="TransReg_Diox_bact_type"/>
</dbReference>
<comment type="caution">
    <text evidence="3">The sequence shown here is derived from an EMBL/GenBank/DDBJ whole genome shotgun (WGS) entry which is preliminary data.</text>
</comment>
<dbReference type="Proteomes" id="UP000260828">
    <property type="component" value="Unassembled WGS sequence"/>
</dbReference>
<dbReference type="GO" id="GO:0003677">
    <property type="term" value="F:DNA binding"/>
    <property type="evidence" value="ECO:0007669"/>
    <property type="project" value="UniProtKB-KW"/>
</dbReference>
<dbReference type="GO" id="GO:0003700">
    <property type="term" value="F:DNA-binding transcription factor activity"/>
    <property type="evidence" value="ECO:0007669"/>
    <property type="project" value="TreeGrafter"/>
</dbReference>
<evidence type="ECO:0000313" key="4">
    <source>
        <dbReference type="Proteomes" id="UP000260828"/>
    </source>
</evidence>
<dbReference type="SUPFAM" id="SSF47413">
    <property type="entry name" value="lambda repressor-like DNA-binding domains"/>
    <property type="match status" value="1"/>
</dbReference>
<dbReference type="SMART" id="SM00530">
    <property type="entry name" value="HTH_XRE"/>
    <property type="match status" value="1"/>
</dbReference>
<feature type="domain" description="HTH cro/C1-type" evidence="2">
    <location>
        <begin position="17"/>
        <end position="69"/>
    </location>
</feature>
<dbReference type="PANTHER" id="PTHR46797:SF1">
    <property type="entry name" value="METHYLPHOSPHONATE SYNTHASE"/>
    <property type="match status" value="1"/>
</dbReference>
<keyword evidence="1" id="KW-0238">DNA-binding</keyword>